<dbReference type="InterPro" id="IPR036291">
    <property type="entry name" value="NAD(P)-bd_dom_sf"/>
</dbReference>
<evidence type="ECO:0000256" key="6">
    <source>
        <dbReference type="ARBA" id="ARBA00047561"/>
    </source>
</evidence>
<dbReference type="InterPro" id="IPR006367">
    <property type="entry name" value="Sirohaem_synthase_N"/>
</dbReference>
<feature type="domain" description="Sirohaem synthase dimerisation" evidence="7">
    <location>
        <begin position="171"/>
        <end position="225"/>
    </location>
</feature>
<gene>
    <name evidence="9" type="ORF">LUCI_4118</name>
</gene>
<keyword evidence="3" id="KW-0560">Oxidoreductase</keyword>
<evidence type="ECO:0000256" key="1">
    <source>
        <dbReference type="ARBA" id="ARBA00005010"/>
    </source>
</evidence>
<dbReference type="InterPro" id="IPR028281">
    <property type="entry name" value="Sirohaem_synthase_central"/>
</dbReference>
<evidence type="ECO:0000313" key="10">
    <source>
        <dbReference type="Proteomes" id="UP000277811"/>
    </source>
</evidence>
<dbReference type="Gene3D" id="3.30.160.110">
    <property type="entry name" value="Siroheme synthase, domain 2"/>
    <property type="match status" value="1"/>
</dbReference>
<dbReference type="EMBL" id="UPPP01000098">
    <property type="protein sequence ID" value="VBB08837.1"/>
    <property type="molecule type" value="Genomic_DNA"/>
</dbReference>
<dbReference type="Gene3D" id="1.10.8.210">
    <property type="entry name" value="Sirohaem synthase, dimerisation domain"/>
    <property type="match status" value="1"/>
</dbReference>
<evidence type="ECO:0000256" key="3">
    <source>
        <dbReference type="ARBA" id="ARBA00023002"/>
    </source>
</evidence>
<dbReference type="Proteomes" id="UP000277811">
    <property type="component" value="Unassembled WGS sequence"/>
</dbReference>
<accession>A0A498RD49</accession>
<dbReference type="Pfam" id="PF13241">
    <property type="entry name" value="NAD_binding_7"/>
    <property type="match status" value="1"/>
</dbReference>
<evidence type="ECO:0000259" key="7">
    <source>
        <dbReference type="Pfam" id="PF10414"/>
    </source>
</evidence>
<dbReference type="Gene3D" id="3.40.50.720">
    <property type="entry name" value="NAD(P)-binding Rossmann-like Domain"/>
    <property type="match status" value="1"/>
</dbReference>
<dbReference type="GO" id="GO:0004325">
    <property type="term" value="F:ferrochelatase activity"/>
    <property type="evidence" value="ECO:0007669"/>
    <property type="project" value="InterPro"/>
</dbReference>
<dbReference type="GO" id="GO:0019354">
    <property type="term" value="P:siroheme biosynthetic process"/>
    <property type="evidence" value="ECO:0007669"/>
    <property type="project" value="UniProtKB-UniPathway"/>
</dbReference>
<dbReference type="PANTHER" id="PTHR35330">
    <property type="entry name" value="SIROHEME BIOSYNTHESIS PROTEIN MET8"/>
    <property type="match status" value="1"/>
</dbReference>
<dbReference type="SUPFAM" id="SSF75615">
    <property type="entry name" value="Siroheme synthase middle domains-like"/>
    <property type="match status" value="1"/>
</dbReference>
<dbReference type="NCBIfam" id="TIGR01470">
    <property type="entry name" value="cysG_Nterm"/>
    <property type="match status" value="1"/>
</dbReference>
<dbReference type="UniPathway" id="UPA00262">
    <property type="reaction ID" value="UER00222"/>
</dbReference>
<dbReference type="Pfam" id="PF10414">
    <property type="entry name" value="CysG_dimeriser"/>
    <property type="match status" value="1"/>
</dbReference>
<evidence type="ECO:0000256" key="5">
    <source>
        <dbReference type="ARBA" id="ARBA00023244"/>
    </source>
</evidence>
<evidence type="ECO:0000313" key="9">
    <source>
        <dbReference type="EMBL" id="VBB08837.1"/>
    </source>
</evidence>
<dbReference type="AlphaFoldDB" id="A0A498RD49"/>
<dbReference type="InterPro" id="IPR028161">
    <property type="entry name" value="Met8-like"/>
</dbReference>
<dbReference type="Pfam" id="PF14824">
    <property type="entry name" value="Sirohm_synth_M"/>
    <property type="match status" value="1"/>
</dbReference>
<reference evidence="9 10" key="1">
    <citation type="submission" date="2018-06" db="EMBL/GenBank/DDBJ databases">
        <authorList>
            <person name="Strepis N."/>
        </authorList>
    </citation>
    <scope>NUCLEOTIDE SEQUENCE [LARGE SCALE GENOMIC DNA]</scope>
    <source>
        <strain evidence="9">LUCI</strain>
    </source>
</reference>
<dbReference type="InterPro" id="IPR037115">
    <property type="entry name" value="Sirohaem_synt_dimer_dom_sf"/>
</dbReference>
<comment type="pathway">
    <text evidence="1">Porphyrin-containing compound metabolism; siroheme biosynthesis; sirohydrochlorin from precorrin-2: step 1/1.</text>
</comment>
<dbReference type="PANTHER" id="PTHR35330:SF1">
    <property type="entry name" value="SIROHEME BIOSYNTHESIS PROTEIN MET8"/>
    <property type="match status" value="1"/>
</dbReference>
<dbReference type="SUPFAM" id="SSF51735">
    <property type="entry name" value="NAD(P)-binding Rossmann-fold domains"/>
    <property type="match status" value="1"/>
</dbReference>
<sequence>MKILLSLGEKCAKIVMGCEKMQDYPINLRIAGRSCVVIGGGTVAARKVVPLLAAGGHVTIISPAMNPLLQKMAEAGEIEHVAKAYETGDLKPFFLVICAADNPVVNARAAREAHSLGILVNVTDDPEQGNFIVPAQVARGRLLFTVSTGGQSPALARRLREELEERYGVEYGTYLELIAQVRSELKQKLPAFPERERFWRELIDRDVLTLLREGRIKEAEERIRHATGCIGTES</sequence>
<dbReference type="GO" id="GO:0043115">
    <property type="term" value="F:precorrin-2 dehydrogenase activity"/>
    <property type="evidence" value="ECO:0007669"/>
    <property type="project" value="UniProtKB-EC"/>
</dbReference>
<feature type="domain" description="Siroheme synthase central" evidence="8">
    <location>
        <begin position="146"/>
        <end position="165"/>
    </location>
</feature>
<dbReference type="EC" id="1.3.1.76" evidence="2"/>
<proteinExistence type="predicted"/>
<keyword evidence="10" id="KW-1185">Reference proteome</keyword>
<evidence type="ECO:0000259" key="8">
    <source>
        <dbReference type="Pfam" id="PF14824"/>
    </source>
</evidence>
<evidence type="ECO:0000256" key="4">
    <source>
        <dbReference type="ARBA" id="ARBA00023027"/>
    </source>
</evidence>
<protein>
    <recommendedName>
        <fullName evidence="2">precorrin-2 dehydrogenase</fullName>
        <ecNumber evidence="2">1.3.1.76</ecNumber>
    </recommendedName>
</protein>
<organism evidence="9 10">
    <name type="scientific">Lucifera butyrica</name>
    <dbReference type="NCBI Taxonomy" id="1351585"/>
    <lineage>
        <taxon>Bacteria</taxon>
        <taxon>Bacillati</taxon>
        <taxon>Bacillota</taxon>
        <taxon>Negativicutes</taxon>
        <taxon>Veillonellales</taxon>
        <taxon>Veillonellaceae</taxon>
        <taxon>Lucifera</taxon>
    </lineage>
</organism>
<keyword evidence="5" id="KW-0627">Porphyrin biosynthesis</keyword>
<comment type="catalytic activity">
    <reaction evidence="6">
        <text>precorrin-2 + NAD(+) = sirohydrochlorin + NADH + 2 H(+)</text>
        <dbReference type="Rhea" id="RHEA:15613"/>
        <dbReference type="ChEBI" id="CHEBI:15378"/>
        <dbReference type="ChEBI" id="CHEBI:57540"/>
        <dbReference type="ChEBI" id="CHEBI:57945"/>
        <dbReference type="ChEBI" id="CHEBI:58351"/>
        <dbReference type="ChEBI" id="CHEBI:58827"/>
        <dbReference type="EC" id="1.3.1.76"/>
    </reaction>
</comment>
<evidence type="ECO:0000256" key="2">
    <source>
        <dbReference type="ARBA" id="ARBA00012400"/>
    </source>
</evidence>
<name>A0A498RD49_9FIRM</name>
<keyword evidence="4" id="KW-0520">NAD</keyword>
<dbReference type="InterPro" id="IPR019478">
    <property type="entry name" value="Sirohaem_synthase_dimer_dom"/>
</dbReference>